<protein>
    <submittedName>
        <fullName evidence="7">Glucose/quinate/shikimate family membrane-bound PQQ-dependent dehydrogenase</fullName>
    </submittedName>
</protein>
<evidence type="ECO:0000256" key="4">
    <source>
        <dbReference type="SAM" id="MobiDB-lite"/>
    </source>
</evidence>
<proteinExistence type="inferred from homology"/>
<dbReference type="InterPro" id="IPR018391">
    <property type="entry name" value="PQQ_b-propeller_rpt"/>
</dbReference>
<dbReference type="InterPro" id="IPR017511">
    <property type="entry name" value="PQQ_mDH"/>
</dbReference>
<dbReference type="GO" id="GO:0008876">
    <property type="term" value="F:quinoprotein glucose dehydrogenase activity"/>
    <property type="evidence" value="ECO:0007669"/>
    <property type="project" value="TreeGrafter"/>
</dbReference>
<feature type="transmembrane region" description="Helical" evidence="5">
    <location>
        <begin position="9"/>
        <end position="33"/>
    </location>
</feature>
<dbReference type="NCBIfam" id="TIGR03074">
    <property type="entry name" value="PQQ_membr_DH"/>
    <property type="match status" value="1"/>
</dbReference>
<keyword evidence="5" id="KW-0472">Membrane</keyword>
<dbReference type="Pfam" id="PF01011">
    <property type="entry name" value="PQQ"/>
    <property type="match status" value="1"/>
</dbReference>
<evidence type="ECO:0000256" key="5">
    <source>
        <dbReference type="SAM" id="Phobius"/>
    </source>
</evidence>
<dbReference type="GO" id="GO:0016020">
    <property type="term" value="C:membrane"/>
    <property type="evidence" value="ECO:0007669"/>
    <property type="project" value="InterPro"/>
</dbReference>
<feature type="transmembrane region" description="Helical" evidence="5">
    <location>
        <begin position="64"/>
        <end position="88"/>
    </location>
</feature>
<name>A0AAU7XAX2_9HYPH</name>
<dbReference type="SMART" id="SM00564">
    <property type="entry name" value="PQQ"/>
    <property type="match status" value="4"/>
</dbReference>
<dbReference type="SUPFAM" id="SSF50998">
    <property type="entry name" value="Quinoprotein alcohol dehydrogenase-like"/>
    <property type="match status" value="1"/>
</dbReference>
<feature type="domain" description="Pyrrolo-quinoline quinone repeat" evidence="6">
    <location>
        <begin position="177"/>
        <end position="779"/>
    </location>
</feature>
<dbReference type="AlphaFoldDB" id="A0AAU7XAX2"/>
<dbReference type="InterPro" id="IPR002372">
    <property type="entry name" value="PQQ_rpt_dom"/>
</dbReference>
<feature type="transmembrane region" description="Helical" evidence="5">
    <location>
        <begin position="39"/>
        <end position="57"/>
    </location>
</feature>
<dbReference type="RefSeq" id="WP_407050287.1">
    <property type="nucleotide sequence ID" value="NZ_CP158568.1"/>
</dbReference>
<evidence type="ECO:0000313" key="7">
    <source>
        <dbReference type="EMBL" id="XBY45197.1"/>
    </source>
</evidence>
<sequence length="805" mass="85885">MRYLSGSRVVLWITAIVVAVIGAGLAFFGGRLVALGGSWYYLAAGIGFLVTAALLMLRRREALWVYALVVLGTLAWAYAEIGLAWWPLAARGDVVFLVGLWLLVPWVRNALVHSPDAPRPRALGMAGLPLAVALVAAGAVGIVAMSRDLTDRFGTLASAANAAAPPANHGGVPDGEWHAYGRSDYGDRYSPLAEITPQNVANLKVAWTYNTGDLPRSGDPKETTFELTPLAVGNKVFICTPHSIAVALDAETGKEVWRYDPKIQVSPDLQHMTCRGVSYHAAPADAPPPNGECPSRILLPTADARLIALDAETGKPCAGFGDNGTVNLWTGMPQYQPGFYYSTSPPVTTRNLVIIAGNVSDNVSTHEPSGVIRGYDINTGRLVWNFDPANPDDTTPIGEGKTYAHNSPNSWSISAADEQLGLIYLPMGNATPDQWGADRRPTDERFSSAILALEIATGRLRWVYQTVHHDLWDMDIGAQPSLVDLSVQGRPVPALIAPTKRGDLFVLDRRTGEPIVPAPEKPVPQGAVTGDRTAPTQPFSALTLAPEGRLTGADMWGATMFDQLACRLEFRSLRYDGIFTPPSLQGSLIYPGNFGVIDWGGIAVDPVRKIAFANPSYFAFYSRLIPRGPGGNAEGQPESHQSPSGGSDMKKADESGANPNHGAPYAVDMGPLVSPLGLPCQAPPWGYIAGIDLQTMKVVYKIKNGTVRDVAPVPLPFRMGVPSLGGPIVTAGGVAFLTSTLDYYVRAYDVANGKVLWQDRLPAGGQATPMSYRSPSGKQTLLVMAGGHGSLGTKQGDAIIAYRLP</sequence>
<dbReference type="PANTHER" id="PTHR32303:SF4">
    <property type="entry name" value="QUINOPROTEIN GLUCOSE DEHYDROGENASE"/>
    <property type="match status" value="1"/>
</dbReference>
<dbReference type="CDD" id="cd10280">
    <property type="entry name" value="PQQ_mGDH"/>
    <property type="match status" value="1"/>
</dbReference>
<dbReference type="EMBL" id="CP158568">
    <property type="protein sequence ID" value="XBY45197.1"/>
    <property type="molecule type" value="Genomic_DNA"/>
</dbReference>
<feature type="transmembrane region" description="Helical" evidence="5">
    <location>
        <begin position="94"/>
        <end position="111"/>
    </location>
</feature>
<gene>
    <name evidence="7" type="ORF">ABS361_02570</name>
</gene>
<evidence type="ECO:0000256" key="3">
    <source>
        <dbReference type="ARBA" id="ARBA00023002"/>
    </source>
</evidence>
<evidence type="ECO:0000259" key="6">
    <source>
        <dbReference type="Pfam" id="PF01011"/>
    </source>
</evidence>
<evidence type="ECO:0000256" key="2">
    <source>
        <dbReference type="ARBA" id="ARBA00008156"/>
    </source>
</evidence>
<keyword evidence="3" id="KW-0560">Oxidoreductase</keyword>
<comment type="similarity">
    <text evidence="2">Belongs to the bacterial PQQ dehydrogenase family.</text>
</comment>
<reference evidence="7" key="1">
    <citation type="submission" date="2024-06" db="EMBL/GenBank/DDBJ databases">
        <title>Methylostella associata gen. nov., sp. nov., a novel Ancalomicrobiaceae-affiliated facultatively methylotrophic bacteria that feed on methanotrophs of the genus Methylococcus.</title>
        <authorList>
            <person name="Saltykova V."/>
            <person name="Danilova O.V."/>
            <person name="Oshkin I.Y."/>
            <person name="Belova S.E."/>
            <person name="Pimenov N.V."/>
            <person name="Dedysh S.N."/>
        </authorList>
    </citation>
    <scope>NUCLEOTIDE SEQUENCE</scope>
    <source>
        <strain evidence="7">S20</strain>
    </source>
</reference>
<feature type="region of interest" description="Disordered" evidence="4">
    <location>
        <begin position="629"/>
        <end position="661"/>
    </location>
</feature>
<dbReference type="InterPro" id="IPR011047">
    <property type="entry name" value="Quinoprotein_ADH-like_sf"/>
</dbReference>
<feature type="transmembrane region" description="Helical" evidence="5">
    <location>
        <begin position="123"/>
        <end position="145"/>
    </location>
</feature>
<dbReference type="GO" id="GO:0048038">
    <property type="term" value="F:quinone binding"/>
    <property type="evidence" value="ECO:0007669"/>
    <property type="project" value="InterPro"/>
</dbReference>
<keyword evidence="5" id="KW-1133">Transmembrane helix</keyword>
<evidence type="ECO:0000256" key="1">
    <source>
        <dbReference type="ARBA" id="ARBA00001931"/>
    </source>
</evidence>
<dbReference type="KEGG" id="mflg:ABS361_02570"/>
<organism evidence="7">
    <name type="scientific">Methyloraptor flagellatus</name>
    <dbReference type="NCBI Taxonomy" id="3162530"/>
    <lineage>
        <taxon>Bacteria</taxon>
        <taxon>Pseudomonadati</taxon>
        <taxon>Pseudomonadota</taxon>
        <taxon>Alphaproteobacteria</taxon>
        <taxon>Hyphomicrobiales</taxon>
        <taxon>Ancalomicrobiaceae</taxon>
        <taxon>Methyloraptor</taxon>
    </lineage>
</organism>
<comment type="cofactor">
    <cofactor evidence="1">
        <name>pyrroloquinoline quinone</name>
        <dbReference type="ChEBI" id="CHEBI:58442"/>
    </cofactor>
</comment>
<accession>A0AAU7XAX2</accession>
<dbReference type="PANTHER" id="PTHR32303">
    <property type="entry name" value="QUINOPROTEIN ALCOHOL DEHYDROGENASE (CYTOCHROME C)"/>
    <property type="match status" value="1"/>
</dbReference>
<keyword evidence="5" id="KW-0812">Transmembrane</keyword>
<dbReference type="Gene3D" id="2.140.10.10">
    <property type="entry name" value="Quinoprotein alcohol dehydrogenase-like superfamily"/>
    <property type="match status" value="2"/>
</dbReference>